<dbReference type="EMBL" id="ML976007">
    <property type="protein sequence ID" value="KAF1945770.1"/>
    <property type="molecule type" value="Genomic_DNA"/>
</dbReference>
<evidence type="ECO:0000313" key="3">
    <source>
        <dbReference type="EMBL" id="KAF1945770.1"/>
    </source>
</evidence>
<feature type="region of interest" description="Disordered" evidence="1">
    <location>
        <begin position="145"/>
        <end position="184"/>
    </location>
</feature>
<feature type="compositionally biased region" description="Basic residues" evidence="1">
    <location>
        <begin position="146"/>
        <end position="159"/>
    </location>
</feature>
<reference evidence="3" key="1">
    <citation type="journal article" date="2020" name="Stud. Mycol.">
        <title>101 Dothideomycetes genomes: a test case for predicting lifestyles and emergence of pathogens.</title>
        <authorList>
            <person name="Haridas S."/>
            <person name="Albert R."/>
            <person name="Binder M."/>
            <person name="Bloem J."/>
            <person name="Labutti K."/>
            <person name="Salamov A."/>
            <person name="Andreopoulos B."/>
            <person name="Baker S."/>
            <person name="Barry K."/>
            <person name="Bills G."/>
            <person name="Bluhm B."/>
            <person name="Cannon C."/>
            <person name="Castanera R."/>
            <person name="Culley D."/>
            <person name="Daum C."/>
            <person name="Ezra D."/>
            <person name="Gonzalez J."/>
            <person name="Henrissat B."/>
            <person name="Kuo A."/>
            <person name="Liang C."/>
            <person name="Lipzen A."/>
            <person name="Lutzoni F."/>
            <person name="Magnuson J."/>
            <person name="Mondo S."/>
            <person name="Nolan M."/>
            <person name="Ohm R."/>
            <person name="Pangilinan J."/>
            <person name="Park H.-J."/>
            <person name="Ramirez L."/>
            <person name="Alfaro M."/>
            <person name="Sun H."/>
            <person name="Tritt A."/>
            <person name="Yoshinaga Y."/>
            <person name="Zwiers L.-H."/>
            <person name="Turgeon B."/>
            <person name="Goodwin S."/>
            <person name="Spatafora J."/>
            <person name="Crous P."/>
            <person name="Grigoriev I."/>
        </authorList>
    </citation>
    <scope>NUCLEOTIDE SEQUENCE</scope>
    <source>
        <strain evidence="3">CBS 161.51</strain>
    </source>
</reference>
<name>A0A6A5T0N0_9PLEO</name>
<evidence type="ECO:0000256" key="2">
    <source>
        <dbReference type="SAM" id="Phobius"/>
    </source>
</evidence>
<keyword evidence="4" id="KW-1185">Reference proteome</keyword>
<keyword evidence="2" id="KW-0472">Membrane</keyword>
<keyword evidence="2" id="KW-0812">Transmembrane</keyword>
<organism evidence="3 4">
    <name type="scientific">Clathrospora elynae</name>
    <dbReference type="NCBI Taxonomy" id="706981"/>
    <lineage>
        <taxon>Eukaryota</taxon>
        <taxon>Fungi</taxon>
        <taxon>Dikarya</taxon>
        <taxon>Ascomycota</taxon>
        <taxon>Pezizomycotina</taxon>
        <taxon>Dothideomycetes</taxon>
        <taxon>Pleosporomycetidae</taxon>
        <taxon>Pleosporales</taxon>
        <taxon>Diademaceae</taxon>
        <taxon>Clathrospora</taxon>
    </lineage>
</organism>
<evidence type="ECO:0000256" key="1">
    <source>
        <dbReference type="SAM" id="MobiDB-lite"/>
    </source>
</evidence>
<dbReference type="Proteomes" id="UP000800038">
    <property type="component" value="Unassembled WGS sequence"/>
</dbReference>
<sequence>MTLPLLRHLRQLLDMQLAQACPPLLYILALAAWPYFAFFLSAHNTLWYFISLMSYAFRFPTMTDMMNVMKGRWDIGANWISWFFGAGTRRLGADELIMNELEELKLKEVSEKRQKGCVANKPLRALRSAQPCPSGCPAHIIPSPKLRVRGATHTRPLRQRPKELTLPHVSDQSQPARAATGGKS</sequence>
<keyword evidence="2" id="KW-1133">Transmembrane helix</keyword>
<gene>
    <name evidence="3" type="ORF">EJ02DRAFT_463020</name>
</gene>
<dbReference type="AlphaFoldDB" id="A0A6A5T0N0"/>
<accession>A0A6A5T0N0</accession>
<protein>
    <submittedName>
        <fullName evidence="3">Uncharacterized protein</fullName>
    </submittedName>
</protein>
<evidence type="ECO:0000313" key="4">
    <source>
        <dbReference type="Proteomes" id="UP000800038"/>
    </source>
</evidence>
<feature type="transmembrane region" description="Helical" evidence="2">
    <location>
        <begin position="46"/>
        <end position="63"/>
    </location>
</feature>
<proteinExistence type="predicted"/>